<dbReference type="SMART" id="SM00271">
    <property type="entry name" value="DnaJ"/>
    <property type="match status" value="1"/>
</dbReference>
<dbReference type="RefSeq" id="WP_034675707.1">
    <property type="nucleotide sequence ID" value="NZ_FPAP01000001.1"/>
</dbReference>
<comment type="caution">
    <text evidence="2">The sequence shown here is derived from an EMBL/GenBank/DDBJ whole genome shotgun (WGS) entry which is preliminary data.</text>
</comment>
<dbReference type="SUPFAM" id="SSF46565">
    <property type="entry name" value="Chaperone J-domain"/>
    <property type="match status" value="1"/>
</dbReference>
<dbReference type="CDD" id="cd06257">
    <property type="entry name" value="DnaJ"/>
    <property type="match status" value="1"/>
</dbReference>
<dbReference type="PRINTS" id="PR00625">
    <property type="entry name" value="JDOMAIN"/>
</dbReference>
<dbReference type="InterPro" id="IPR001623">
    <property type="entry name" value="DnaJ_domain"/>
</dbReference>
<dbReference type="eggNOG" id="COG0484">
    <property type="taxonomic scope" value="Bacteria"/>
</dbReference>
<dbReference type="AlphaFoldDB" id="A0A085Z8X2"/>
<dbReference type="Gene3D" id="1.10.287.110">
    <property type="entry name" value="DnaJ domain"/>
    <property type="match status" value="1"/>
</dbReference>
<dbReference type="InterPro" id="IPR025309">
    <property type="entry name" value="KTSC_dom"/>
</dbReference>
<accession>A0A085Z8X2</accession>
<evidence type="ECO:0000259" key="1">
    <source>
        <dbReference type="PROSITE" id="PS50076"/>
    </source>
</evidence>
<dbReference type="OrthoDB" id="665715at2"/>
<evidence type="ECO:0000313" key="2">
    <source>
        <dbReference type="EMBL" id="KFF00886.1"/>
    </source>
</evidence>
<dbReference type="Pfam" id="PF13619">
    <property type="entry name" value="KTSC"/>
    <property type="match status" value="1"/>
</dbReference>
<proteinExistence type="predicted"/>
<feature type="domain" description="J" evidence="1">
    <location>
        <begin position="6"/>
        <end position="81"/>
    </location>
</feature>
<dbReference type="STRING" id="236814.IX39_09790"/>
<organism evidence="2 3">
    <name type="scientific">Chryseobacterium formosense</name>
    <dbReference type="NCBI Taxonomy" id="236814"/>
    <lineage>
        <taxon>Bacteria</taxon>
        <taxon>Pseudomonadati</taxon>
        <taxon>Bacteroidota</taxon>
        <taxon>Flavobacteriia</taxon>
        <taxon>Flavobacteriales</taxon>
        <taxon>Weeksellaceae</taxon>
        <taxon>Chryseobacterium group</taxon>
        <taxon>Chryseobacterium</taxon>
    </lineage>
</organism>
<reference evidence="2 3" key="1">
    <citation type="submission" date="2014-07" db="EMBL/GenBank/DDBJ databases">
        <title>Genome of Chryseobacterium formosense LMG 24722.</title>
        <authorList>
            <person name="Pipes S.E."/>
            <person name="Stropko S.J."/>
            <person name="Newman J.D."/>
        </authorList>
    </citation>
    <scope>NUCLEOTIDE SEQUENCE [LARGE SCALE GENOMIC DNA]</scope>
    <source>
        <strain evidence="2 3">LMG 24722</strain>
    </source>
</reference>
<dbReference type="PROSITE" id="PS50076">
    <property type="entry name" value="DNAJ_2"/>
    <property type="match status" value="1"/>
</dbReference>
<dbReference type="EMBL" id="JPRP01000001">
    <property type="protein sequence ID" value="KFF00886.1"/>
    <property type="molecule type" value="Genomic_DNA"/>
</dbReference>
<dbReference type="Pfam" id="PF00226">
    <property type="entry name" value="DnaJ"/>
    <property type="match status" value="1"/>
</dbReference>
<name>A0A085Z8X2_9FLAO</name>
<evidence type="ECO:0000313" key="3">
    <source>
        <dbReference type="Proteomes" id="UP000028713"/>
    </source>
</evidence>
<sequence length="148" mass="17434">MKKLGDYRKLLEVDKNVTLKELKTIYRNTMKDTHPDKFINDEEGKLEAEEKSKSVIEAYHFLVSINPETQEKYKEEYTETITKSNIQDFYLEKSVLTVQHLNGNMYEYIGVPRNTYIKMVNSDSPSRFARRHIYGSFVYRKSGEAMAD</sequence>
<protein>
    <submittedName>
        <fullName evidence="2">Molecular chaperone DnaJ</fullName>
    </submittedName>
</protein>
<dbReference type="InterPro" id="IPR036869">
    <property type="entry name" value="J_dom_sf"/>
</dbReference>
<keyword evidence="3" id="KW-1185">Reference proteome</keyword>
<gene>
    <name evidence="2" type="ORF">IX39_09790</name>
</gene>
<dbReference type="Proteomes" id="UP000028713">
    <property type="component" value="Unassembled WGS sequence"/>
</dbReference>